<reference evidence="1" key="1">
    <citation type="submission" date="2021-09" db="EMBL/GenBank/DDBJ databases">
        <title>The genome of Mauremys mutica provides insights into the evolution of semi-aquatic lifestyle.</title>
        <authorList>
            <person name="Gong S."/>
            <person name="Gao Y."/>
        </authorList>
    </citation>
    <scope>NUCLEOTIDE SEQUENCE</scope>
    <source>
        <strain evidence="1">MM-2020</strain>
        <tissue evidence="1">Muscle</tissue>
    </source>
</reference>
<evidence type="ECO:0000313" key="1">
    <source>
        <dbReference type="EMBL" id="KAH1187213.1"/>
    </source>
</evidence>
<dbReference type="EMBL" id="JAHDVG010000463">
    <property type="protein sequence ID" value="KAH1187213.1"/>
    <property type="molecule type" value="Genomic_DNA"/>
</dbReference>
<dbReference type="Proteomes" id="UP000827986">
    <property type="component" value="Unassembled WGS sequence"/>
</dbReference>
<comment type="caution">
    <text evidence="1">The sequence shown here is derived from an EMBL/GenBank/DDBJ whole genome shotgun (WGS) entry which is preliminary data.</text>
</comment>
<keyword evidence="2" id="KW-1185">Reference proteome</keyword>
<gene>
    <name evidence="1" type="ORF">KIL84_019962</name>
</gene>
<proteinExistence type="predicted"/>
<dbReference type="AlphaFoldDB" id="A0A9D4BAH6"/>
<name>A0A9D4BAH6_9SAUR</name>
<organism evidence="1 2">
    <name type="scientific">Mauremys mutica</name>
    <name type="common">yellowpond turtle</name>
    <dbReference type="NCBI Taxonomy" id="74926"/>
    <lineage>
        <taxon>Eukaryota</taxon>
        <taxon>Metazoa</taxon>
        <taxon>Chordata</taxon>
        <taxon>Craniata</taxon>
        <taxon>Vertebrata</taxon>
        <taxon>Euteleostomi</taxon>
        <taxon>Archelosauria</taxon>
        <taxon>Testudinata</taxon>
        <taxon>Testudines</taxon>
        <taxon>Cryptodira</taxon>
        <taxon>Durocryptodira</taxon>
        <taxon>Testudinoidea</taxon>
        <taxon>Geoemydidae</taxon>
        <taxon>Geoemydinae</taxon>
        <taxon>Mauremys</taxon>
    </lineage>
</organism>
<protein>
    <submittedName>
        <fullName evidence="1">Uncharacterized protein</fullName>
    </submittedName>
</protein>
<sequence length="108" mass="12326">MHIGHKRGRQMCFIYLFTDSQITGVKNKLLLGKAKLTLCHSNPEWLVNFGHIFSNECFELAAQFLLVNYLIVHNICVPFLFEGISSYNNQGCTIVQHAQEHTDIDSVD</sequence>
<accession>A0A9D4BAH6</accession>
<evidence type="ECO:0000313" key="2">
    <source>
        <dbReference type="Proteomes" id="UP000827986"/>
    </source>
</evidence>